<evidence type="ECO:0000313" key="1">
    <source>
        <dbReference type="EMBL" id="OBX28753.1"/>
    </source>
</evidence>
<dbReference type="EMBL" id="LZDS01000023">
    <property type="protein sequence ID" value="OBX28753.1"/>
    <property type="molecule type" value="Genomic_DNA"/>
</dbReference>
<organism evidence="1 2">
    <name type="scientific">Acinetobacter gandensis</name>
    <dbReference type="NCBI Taxonomy" id="1443941"/>
    <lineage>
        <taxon>Bacteria</taxon>
        <taxon>Pseudomonadati</taxon>
        <taxon>Pseudomonadota</taxon>
        <taxon>Gammaproteobacteria</taxon>
        <taxon>Moraxellales</taxon>
        <taxon>Moraxellaceae</taxon>
        <taxon>Acinetobacter</taxon>
    </lineage>
</organism>
<dbReference type="AlphaFoldDB" id="A0A1A7RBB8"/>
<name>A0A1A7RBB8_9GAMM</name>
<dbReference type="Proteomes" id="UP000185753">
    <property type="component" value="Unassembled WGS sequence"/>
</dbReference>
<reference evidence="2" key="1">
    <citation type="submission" date="2016-06" db="EMBL/GenBank/DDBJ databases">
        <authorList>
            <person name="Radolfova-Krizova L."/>
            <person name="Nemec A."/>
        </authorList>
    </citation>
    <scope>NUCLEOTIDE SEQUENCE [LARGE SCALE GENOMIC DNA]</scope>
    <source>
        <strain evidence="2">ANC 4275</strain>
    </source>
</reference>
<keyword evidence="2" id="KW-1185">Reference proteome</keyword>
<dbReference type="OrthoDB" id="5523793at2"/>
<protein>
    <submittedName>
        <fullName evidence="1">Uncharacterized protein</fullName>
    </submittedName>
</protein>
<dbReference type="RefSeq" id="WP_067763796.1">
    <property type="nucleotide sequence ID" value="NZ_LZDS01000023.1"/>
</dbReference>
<proteinExistence type="predicted"/>
<accession>A0A1A7RBB8</accession>
<sequence length="252" mass="28555">MWKKIRVLCLLIILLIVAVNAYRDKNQDWSKPVFVLLHPINADGLESTQTYIRNLKESDLLSAQQFLQQAAQQYRGKPTYFYFKLGREIYSLAPKVPDHAGMFDVILWSLKFRYYAWKQHESGDGAPSVTLFLNYYDPKSTRELKHSTALENGRIGSVNLFASAKQSEQNKIVLVHELLHAFGATDKYDLATGQPIFPLGYAAPNQQPLFPQAQAELMAGHIPTSKIQSKMPDSLKQTVINEATALEVGWLK</sequence>
<comment type="caution">
    <text evidence="1">The sequence shown here is derived from an EMBL/GenBank/DDBJ whole genome shotgun (WGS) entry which is preliminary data.</text>
</comment>
<dbReference type="STRING" id="1443941.A9J31_03795"/>
<evidence type="ECO:0000313" key="2">
    <source>
        <dbReference type="Proteomes" id="UP000185753"/>
    </source>
</evidence>
<gene>
    <name evidence="1" type="ORF">A9J31_03795</name>
</gene>